<dbReference type="HAMAP" id="MF_01850">
    <property type="entry name" value="TtcA"/>
    <property type="match status" value="1"/>
</dbReference>
<keyword evidence="2 13" id="KW-0963">Cytoplasm</keyword>
<keyword evidence="17" id="KW-1185">Reference proteome</keyword>
<dbReference type="NCBIfam" id="NF007972">
    <property type="entry name" value="PRK10696.1"/>
    <property type="match status" value="1"/>
</dbReference>
<dbReference type="CDD" id="cd24138">
    <property type="entry name" value="TtcA-like"/>
    <property type="match status" value="1"/>
</dbReference>
<comment type="similarity">
    <text evidence="13">Belongs to the TtcA family.</text>
</comment>
<comment type="subcellular location">
    <subcellularLocation>
        <location evidence="13">Cytoplasm</location>
    </subcellularLocation>
</comment>
<keyword evidence="8 13" id="KW-0067">ATP-binding</keyword>
<dbReference type="GO" id="GO:0051539">
    <property type="term" value="F:4 iron, 4 sulfur cluster binding"/>
    <property type="evidence" value="ECO:0007669"/>
    <property type="project" value="UniProtKB-UniRule"/>
</dbReference>
<name>A0A4R6R4L7_9BURK</name>
<evidence type="ECO:0000256" key="8">
    <source>
        <dbReference type="ARBA" id="ARBA00022840"/>
    </source>
</evidence>
<dbReference type="GO" id="GO:0016783">
    <property type="term" value="F:sulfurtransferase activity"/>
    <property type="evidence" value="ECO:0007669"/>
    <property type="project" value="UniProtKB-UniRule"/>
</dbReference>
<dbReference type="PANTHER" id="PTHR43686:SF1">
    <property type="entry name" value="AMINOTRAN_5 DOMAIN-CONTAINING PROTEIN"/>
    <property type="match status" value="1"/>
</dbReference>
<evidence type="ECO:0000256" key="12">
    <source>
        <dbReference type="ARBA" id="ARBA00023014"/>
    </source>
</evidence>
<evidence type="ECO:0000256" key="2">
    <source>
        <dbReference type="ARBA" id="ARBA00022490"/>
    </source>
</evidence>
<organism evidence="16 17">
    <name type="scientific">Aquabacterium commune</name>
    <dbReference type="NCBI Taxonomy" id="70586"/>
    <lineage>
        <taxon>Bacteria</taxon>
        <taxon>Pseudomonadati</taxon>
        <taxon>Pseudomonadota</taxon>
        <taxon>Betaproteobacteria</taxon>
        <taxon>Burkholderiales</taxon>
        <taxon>Aquabacterium</taxon>
    </lineage>
</organism>
<proteinExistence type="inferred from homology"/>
<comment type="caution">
    <text evidence="16">The sequence shown here is derived from an EMBL/GenBank/DDBJ whole genome shotgun (WGS) entry which is preliminary data.</text>
</comment>
<gene>
    <name evidence="13" type="primary">ttcA</name>
    <name evidence="16" type="ORF">EV672_11015</name>
</gene>
<keyword evidence="6 13" id="KW-0479">Metal-binding</keyword>
<accession>A0A4R6R4L7</accession>
<evidence type="ECO:0000256" key="7">
    <source>
        <dbReference type="ARBA" id="ARBA00022741"/>
    </source>
</evidence>
<dbReference type="Gene3D" id="3.40.50.620">
    <property type="entry name" value="HUPs"/>
    <property type="match status" value="1"/>
</dbReference>
<protein>
    <recommendedName>
        <fullName evidence="13">tRNA-cytidine(32) 2-sulfurtransferase</fullName>
        <ecNumber evidence="13">2.8.1.-</ecNumber>
    </recommendedName>
    <alternativeName>
        <fullName evidence="13">Two-thiocytidine biosynthesis protein A</fullName>
    </alternativeName>
    <alternativeName>
        <fullName evidence="13">tRNA 2-thiocytidine biosynthesis protein TtcA</fullName>
    </alternativeName>
</protein>
<evidence type="ECO:0000256" key="6">
    <source>
        <dbReference type="ARBA" id="ARBA00022723"/>
    </source>
</evidence>
<dbReference type="GO" id="GO:0000287">
    <property type="term" value="F:magnesium ion binding"/>
    <property type="evidence" value="ECO:0007669"/>
    <property type="project" value="UniProtKB-UniRule"/>
</dbReference>
<dbReference type="EMBL" id="SNXW01000010">
    <property type="protein sequence ID" value="TDP80800.1"/>
    <property type="molecule type" value="Genomic_DNA"/>
</dbReference>
<keyword evidence="1 13" id="KW-0004">4Fe-4S</keyword>
<dbReference type="GO" id="GO:0005524">
    <property type="term" value="F:ATP binding"/>
    <property type="evidence" value="ECO:0007669"/>
    <property type="project" value="UniProtKB-UniRule"/>
</dbReference>
<dbReference type="AlphaFoldDB" id="A0A4R6R4L7"/>
<evidence type="ECO:0000256" key="10">
    <source>
        <dbReference type="ARBA" id="ARBA00022884"/>
    </source>
</evidence>
<dbReference type="OrthoDB" id="9801054at2"/>
<feature type="binding site" evidence="13">
    <location>
        <position position="278"/>
    </location>
    <ligand>
        <name>[4Fe-4S] cluster</name>
        <dbReference type="ChEBI" id="CHEBI:49883"/>
    </ligand>
</feature>
<dbReference type="SUPFAM" id="SSF52402">
    <property type="entry name" value="Adenine nucleotide alpha hydrolases-like"/>
    <property type="match status" value="1"/>
</dbReference>
<dbReference type="PANTHER" id="PTHR43686">
    <property type="entry name" value="SULFURTRANSFERASE-RELATED"/>
    <property type="match status" value="1"/>
</dbReference>
<feature type="short sequence motif" description="PP-loop motif" evidence="13">
    <location>
        <begin position="112"/>
        <end position="117"/>
    </location>
</feature>
<evidence type="ECO:0000256" key="14">
    <source>
        <dbReference type="SAM" id="MobiDB-lite"/>
    </source>
</evidence>
<dbReference type="GO" id="GO:0000049">
    <property type="term" value="F:tRNA binding"/>
    <property type="evidence" value="ECO:0007669"/>
    <property type="project" value="UniProtKB-KW"/>
</dbReference>
<comment type="catalytic activity">
    <reaction evidence="13">
        <text>cytidine(32) in tRNA + S-sulfanyl-L-cysteinyl-[cysteine desulfurase] + AH2 + ATP = 2-thiocytidine(32) in tRNA + L-cysteinyl-[cysteine desulfurase] + A + AMP + diphosphate + H(+)</text>
        <dbReference type="Rhea" id="RHEA:57048"/>
        <dbReference type="Rhea" id="RHEA-COMP:10288"/>
        <dbReference type="Rhea" id="RHEA-COMP:12157"/>
        <dbReference type="Rhea" id="RHEA-COMP:12158"/>
        <dbReference type="Rhea" id="RHEA-COMP:14821"/>
        <dbReference type="ChEBI" id="CHEBI:13193"/>
        <dbReference type="ChEBI" id="CHEBI:15378"/>
        <dbReference type="ChEBI" id="CHEBI:17499"/>
        <dbReference type="ChEBI" id="CHEBI:29950"/>
        <dbReference type="ChEBI" id="CHEBI:30616"/>
        <dbReference type="ChEBI" id="CHEBI:33019"/>
        <dbReference type="ChEBI" id="CHEBI:61963"/>
        <dbReference type="ChEBI" id="CHEBI:82748"/>
        <dbReference type="ChEBI" id="CHEBI:141453"/>
        <dbReference type="ChEBI" id="CHEBI:456215"/>
    </reaction>
</comment>
<dbReference type="RefSeq" id="WP_133610736.1">
    <property type="nucleotide sequence ID" value="NZ_SNXW01000010.1"/>
</dbReference>
<keyword evidence="4 13" id="KW-0808">Transferase</keyword>
<keyword evidence="7 13" id="KW-0547">Nucleotide-binding</keyword>
<feature type="binding site" evidence="13">
    <location>
        <position position="190"/>
    </location>
    <ligand>
        <name>[4Fe-4S] cluster</name>
        <dbReference type="ChEBI" id="CHEBI:49883"/>
    </ligand>
</feature>
<keyword evidence="10 13" id="KW-0694">RNA-binding</keyword>
<keyword evidence="5 13" id="KW-0819">tRNA processing</keyword>
<dbReference type="EC" id="2.8.1.-" evidence="13"/>
<dbReference type="GO" id="GO:0005737">
    <property type="term" value="C:cytoplasm"/>
    <property type="evidence" value="ECO:0007669"/>
    <property type="project" value="UniProtKB-SubCell"/>
</dbReference>
<evidence type="ECO:0000313" key="16">
    <source>
        <dbReference type="EMBL" id="TDP80800.1"/>
    </source>
</evidence>
<keyword evidence="12 13" id="KW-0411">Iron-sulfur</keyword>
<comment type="cofactor">
    <cofactor evidence="13">
        <name>Mg(2+)</name>
        <dbReference type="ChEBI" id="CHEBI:18420"/>
    </cofactor>
</comment>
<dbReference type="InterPro" id="IPR012089">
    <property type="entry name" value="tRNA_Cyd_32_2_STrfase"/>
</dbReference>
<comment type="function">
    <text evidence="13">Catalyzes the ATP-dependent 2-thiolation of cytidine in position 32 of tRNA, to form 2-thiocytidine (s(2)C32). The sulfur atoms are provided by the cysteine/cysteine desulfurase (IscS) system.</text>
</comment>
<sequence>MSQANAPLPSFFNDTPSADPARRAADAQLFAQAALAVEAAAGVPVAEAALHAAERAEASQAQAHAQAEDAARAKRHAFEVNKLSKRLHREVGQAITDFHMIEDGDKVMVCMSGGKDSYGMLDILMNLQKRAPISFEIVAVNLDQKQPGFPEHVLPEYLTKVGVPFRIEEQDTYSVVKRVVPEGKTTCSLCSRLRRGILYRVATELGCTKIALGHHRDDILQTMFMNMFFGSKMKGMPPKLVTDNGEHVVIRPMAYCREKDLATYAEHREFPIIPCNLCGSQEGLQRQQMREMINDWDTRFPGRVDNMFTALANIVPSHMMDRSLYPFTTIKATGAPVPGGDIAFDEDEACGDTPGAASAGLPGEASVSLASLRMRKAD</sequence>
<reference evidence="16 17" key="1">
    <citation type="submission" date="2019-03" db="EMBL/GenBank/DDBJ databases">
        <title>Genomic Encyclopedia of Type Strains, Phase IV (KMG-IV): sequencing the most valuable type-strain genomes for metagenomic binning, comparative biology and taxonomic classification.</title>
        <authorList>
            <person name="Goeker M."/>
        </authorList>
    </citation>
    <scope>NUCLEOTIDE SEQUENCE [LARGE SCALE GENOMIC DNA]</scope>
    <source>
        <strain evidence="16 17">DSM 11901</strain>
    </source>
</reference>
<evidence type="ECO:0000256" key="13">
    <source>
        <dbReference type="HAMAP-Rule" id="MF_01850"/>
    </source>
</evidence>
<comment type="miscellaneous">
    <text evidence="13">The thiolation reaction likely consists of two steps: a first activation step by ATP to form an adenylated intermediate of the target base of tRNA, and a second nucleophilic substitution step of the sulfur (S) atom supplied by the hydrosulfide attached to the Fe-S cluster.</text>
</comment>
<feature type="binding site" evidence="13">
    <location>
        <position position="187"/>
    </location>
    <ligand>
        <name>[4Fe-4S] cluster</name>
        <dbReference type="ChEBI" id="CHEBI:49883"/>
    </ligand>
</feature>
<dbReference type="Proteomes" id="UP000294593">
    <property type="component" value="Unassembled WGS sequence"/>
</dbReference>
<evidence type="ECO:0000256" key="9">
    <source>
        <dbReference type="ARBA" id="ARBA00022842"/>
    </source>
</evidence>
<dbReference type="Pfam" id="PF01171">
    <property type="entry name" value="ATP_bind_3"/>
    <property type="match status" value="1"/>
</dbReference>
<feature type="region of interest" description="Disordered" evidence="14">
    <location>
        <begin position="342"/>
        <end position="362"/>
    </location>
</feature>
<evidence type="ECO:0000313" key="17">
    <source>
        <dbReference type="Proteomes" id="UP000294593"/>
    </source>
</evidence>
<keyword evidence="11 13" id="KW-0408">Iron</keyword>
<evidence type="ECO:0000256" key="11">
    <source>
        <dbReference type="ARBA" id="ARBA00023004"/>
    </source>
</evidence>
<comment type="cofactor">
    <cofactor evidence="13">
        <name>[4Fe-4S] cluster</name>
        <dbReference type="ChEBI" id="CHEBI:49883"/>
    </cofactor>
    <text evidence="13">Binds 1 [4Fe-4S] cluster per subunit. The cluster is chelated by three Cys residues, the fourth Fe has a free coordination site that may bind a sulfur atom transferred from the persulfide of IscS.</text>
</comment>
<comment type="subunit">
    <text evidence="13">Homodimer.</text>
</comment>
<dbReference type="InterPro" id="IPR014729">
    <property type="entry name" value="Rossmann-like_a/b/a_fold"/>
</dbReference>
<evidence type="ECO:0000259" key="15">
    <source>
        <dbReference type="Pfam" id="PF01171"/>
    </source>
</evidence>
<keyword evidence="3 13" id="KW-0820">tRNA-binding</keyword>
<evidence type="ECO:0000256" key="1">
    <source>
        <dbReference type="ARBA" id="ARBA00022485"/>
    </source>
</evidence>
<keyword evidence="9 13" id="KW-0460">Magnesium</keyword>
<evidence type="ECO:0000256" key="5">
    <source>
        <dbReference type="ARBA" id="ARBA00022694"/>
    </source>
</evidence>
<dbReference type="InterPro" id="IPR011063">
    <property type="entry name" value="TilS/TtcA_N"/>
</dbReference>
<evidence type="ECO:0000256" key="3">
    <source>
        <dbReference type="ARBA" id="ARBA00022555"/>
    </source>
</evidence>
<feature type="domain" description="tRNA(Ile)-lysidine/2-thiocytidine synthase N-terminal" evidence="15">
    <location>
        <begin position="106"/>
        <end position="270"/>
    </location>
</feature>
<dbReference type="GO" id="GO:0034227">
    <property type="term" value="P:tRNA thio-modification"/>
    <property type="evidence" value="ECO:0007669"/>
    <property type="project" value="UniProtKB-UniRule"/>
</dbReference>
<comment type="pathway">
    <text evidence="13">tRNA modification.</text>
</comment>
<evidence type="ECO:0000256" key="4">
    <source>
        <dbReference type="ARBA" id="ARBA00022679"/>
    </source>
</evidence>